<comment type="caution">
    <text evidence="1">The sequence shown here is derived from an EMBL/GenBank/DDBJ whole genome shotgun (WGS) entry which is preliminary data.</text>
</comment>
<name>A0A7X3K3G0_9HYPH</name>
<accession>A0A7X3K3G0</accession>
<keyword evidence="2" id="KW-1185">Reference proteome</keyword>
<evidence type="ECO:0000313" key="2">
    <source>
        <dbReference type="Proteomes" id="UP000438106"/>
    </source>
</evidence>
<gene>
    <name evidence="1" type="ORF">GO014_07550</name>
</gene>
<dbReference type="Proteomes" id="UP000438106">
    <property type="component" value="Unassembled WGS sequence"/>
</dbReference>
<protein>
    <submittedName>
        <fullName evidence="1">Uncharacterized protein</fullName>
    </submittedName>
</protein>
<sequence length="427" mass="47660">MIAARSRPILSIAGLVRPEEDKELELASYEVLLPCRRFDVDHKVAVLGRVSLTAEFLLRLVKSVDGIDENEAAAFFGFALRDMSYVLAEVVGLGYVDRREGRLWMTISGMSLFLEKSDEPSIFDVESRTENVGFDLISLAYEQPRGLDEFSRMLPELPLLHPERASAAAANLKPAFRKAYPEIANRKEKGAADKRSLYSIDNVTPGDRFSGLVKFTIRSTGLRPWAGEADLSEWRSEVEQEDRAEILDAVAAFVDELSVSQRSEDADAYEALVSIAPEFMKEFTRKDGLAVDKYYRETFNRVGEVRSNRQTIPFVGSLLTRDNVRKLTEAYGYGLRNYATPSTLVWLVPRVKCWGATKALPELVRNMVSRMDRQADEKSAISVGLVSGWADAHLRKAFGQIANSEAPAFSSTLEILLASLPDCRATV</sequence>
<dbReference type="RefSeq" id="WP_157289714.1">
    <property type="nucleotide sequence ID" value="NZ_WQRF01000001.1"/>
</dbReference>
<dbReference type="AlphaFoldDB" id="A0A7X3K3G0"/>
<organism evidence="1 2">
    <name type="scientific">Devosia marina</name>
    <dbReference type="NCBI Taxonomy" id="2683198"/>
    <lineage>
        <taxon>Bacteria</taxon>
        <taxon>Pseudomonadati</taxon>
        <taxon>Pseudomonadota</taxon>
        <taxon>Alphaproteobacteria</taxon>
        <taxon>Hyphomicrobiales</taxon>
        <taxon>Devosiaceae</taxon>
        <taxon>Devosia</taxon>
    </lineage>
</organism>
<evidence type="ECO:0000313" key="1">
    <source>
        <dbReference type="EMBL" id="MVS98873.1"/>
    </source>
</evidence>
<reference evidence="1 2" key="1">
    <citation type="submission" date="2019-12" db="EMBL/GenBank/DDBJ databases">
        <title>Devosia maris sp. nov., isolated from the deep seawater.</title>
        <authorList>
            <person name="Liu Y."/>
        </authorList>
    </citation>
    <scope>NUCLEOTIDE SEQUENCE [LARGE SCALE GENOMIC DNA]</scope>
    <source>
        <strain evidence="1 2">L53-10-65</strain>
    </source>
</reference>
<dbReference type="EMBL" id="WQRF01000001">
    <property type="protein sequence ID" value="MVS98873.1"/>
    <property type="molecule type" value="Genomic_DNA"/>
</dbReference>
<proteinExistence type="predicted"/>